<feature type="region of interest" description="Disordered" evidence="1">
    <location>
        <begin position="37"/>
        <end position="101"/>
    </location>
</feature>
<organism evidence="2 3">
    <name type="scientific">Lactuca sativa</name>
    <name type="common">Garden lettuce</name>
    <dbReference type="NCBI Taxonomy" id="4236"/>
    <lineage>
        <taxon>Eukaryota</taxon>
        <taxon>Viridiplantae</taxon>
        <taxon>Streptophyta</taxon>
        <taxon>Embryophyta</taxon>
        <taxon>Tracheophyta</taxon>
        <taxon>Spermatophyta</taxon>
        <taxon>Magnoliopsida</taxon>
        <taxon>eudicotyledons</taxon>
        <taxon>Gunneridae</taxon>
        <taxon>Pentapetalae</taxon>
        <taxon>asterids</taxon>
        <taxon>campanulids</taxon>
        <taxon>Asterales</taxon>
        <taxon>Asteraceae</taxon>
        <taxon>Cichorioideae</taxon>
        <taxon>Cichorieae</taxon>
        <taxon>Lactucinae</taxon>
        <taxon>Lactuca</taxon>
    </lineage>
</organism>
<dbReference type="EMBL" id="NBSK02000002">
    <property type="protein sequence ID" value="KAJ0223748.1"/>
    <property type="molecule type" value="Genomic_DNA"/>
</dbReference>
<reference evidence="2 3" key="1">
    <citation type="journal article" date="2017" name="Nat. Commun.">
        <title>Genome assembly with in vitro proximity ligation data and whole-genome triplication in lettuce.</title>
        <authorList>
            <person name="Reyes-Chin-Wo S."/>
            <person name="Wang Z."/>
            <person name="Yang X."/>
            <person name="Kozik A."/>
            <person name="Arikit S."/>
            <person name="Song C."/>
            <person name="Xia L."/>
            <person name="Froenicke L."/>
            <person name="Lavelle D.O."/>
            <person name="Truco M.J."/>
            <person name="Xia R."/>
            <person name="Zhu S."/>
            <person name="Xu C."/>
            <person name="Xu H."/>
            <person name="Xu X."/>
            <person name="Cox K."/>
            <person name="Korf I."/>
            <person name="Meyers B.C."/>
            <person name="Michelmore R.W."/>
        </authorList>
    </citation>
    <scope>NUCLEOTIDE SEQUENCE [LARGE SCALE GENOMIC DNA]</scope>
    <source>
        <strain evidence="3">cv. Salinas</strain>
        <tissue evidence="2">Seedlings</tissue>
    </source>
</reference>
<proteinExistence type="predicted"/>
<evidence type="ECO:0000313" key="2">
    <source>
        <dbReference type="EMBL" id="KAJ0223748.1"/>
    </source>
</evidence>
<dbReference type="AlphaFoldDB" id="A0A9R1WKH5"/>
<feature type="region of interest" description="Disordered" evidence="1">
    <location>
        <begin position="156"/>
        <end position="191"/>
    </location>
</feature>
<evidence type="ECO:0000313" key="3">
    <source>
        <dbReference type="Proteomes" id="UP000235145"/>
    </source>
</evidence>
<accession>A0A9R1WKH5</accession>
<gene>
    <name evidence="2" type="ORF">LSAT_V11C200071980</name>
</gene>
<dbReference type="Proteomes" id="UP000235145">
    <property type="component" value="Unassembled WGS sequence"/>
</dbReference>
<keyword evidence="3" id="KW-1185">Reference proteome</keyword>
<protein>
    <submittedName>
        <fullName evidence="2">Uncharacterized protein</fullName>
    </submittedName>
</protein>
<evidence type="ECO:0000256" key="1">
    <source>
        <dbReference type="SAM" id="MobiDB-lite"/>
    </source>
</evidence>
<sequence>MTSSPTYRVYKYTHPRSSLPSSDLLHKFLSFLGTSDSMDGSSAPSFNGPRTEPSYSSVNDPYYTAGKAAPSYKDMNTGRPVSGTQDQPHMRGIHGDSDMNRQPTFEDVAPGLGKSSITPAAGAGNVNRDAIHDNEKPYTLGDIADARRHVSVTAGTSPYDQQGKMPSNGDMRPVVHSSGGQQGAYKFSSGPKSYNGDNFGKYW</sequence>
<name>A0A9R1WKH5_LACSA</name>
<comment type="caution">
    <text evidence="2">The sequence shown here is derived from an EMBL/GenBank/DDBJ whole genome shotgun (WGS) entry which is preliminary data.</text>
</comment>